<dbReference type="PANTHER" id="PTHR21599:SF0">
    <property type="entry name" value="GLYCERATE KINASE"/>
    <property type="match status" value="1"/>
</dbReference>
<dbReference type="Pfam" id="PF02595">
    <property type="entry name" value="Gly_kinase"/>
    <property type="match status" value="1"/>
</dbReference>
<dbReference type="RefSeq" id="WP_066266375.1">
    <property type="nucleotide sequence ID" value="NZ_JARMAB010000023.1"/>
</dbReference>
<dbReference type="InterPro" id="IPR004381">
    <property type="entry name" value="Glycerate_kinase"/>
</dbReference>
<sequence>MKIVVAPDSFKESLTSIEVAQSIENGFLKVFPNAEIIKIPMADGGEGTVQSLIHATGGSTHSASVSGPLGEPVNAIYGILGNGKTAVIEMASASGLHLVPFNKRNPMFTSTRGTGELILSALAHDIQHIIIGIGGSATNDGGMGMAKALGVRFTDHEGNDIGEGGGALAKLAKIDVSDLDERLSNVKIEVACDVDNPLTGPKGASAIYGPQKGATPKMADLLDHYLAHYAFVIERDLGKHINNIPGAGAAGGLGAGLLAFLPSILNKGVDIVMEAVDLAKHVMDADIVITGEGKIDSQTVFGKTPIGVARIAKQLNVPVIAIAGSIADDYSKVYEYGLDAVFSIIPGVVKLEHAFSHTSLYIENTVRNIARILKMNRA</sequence>
<dbReference type="GO" id="GO:0016301">
    <property type="term" value="F:kinase activity"/>
    <property type="evidence" value="ECO:0007669"/>
    <property type="project" value="UniProtKB-KW"/>
</dbReference>
<dbReference type="Gene3D" id="3.90.1510.10">
    <property type="entry name" value="Glycerate kinase, domain 2"/>
    <property type="match status" value="1"/>
</dbReference>
<dbReference type="Gene3D" id="3.40.50.10350">
    <property type="entry name" value="Glycerate kinase, domain 1"/>
    <property type="match status" value="1"/>
</dbReference>
<gene>
    <name evidence="5" type="ORF">P4T90_15565</name>
</gene>
<dbReference type="PIRSF" id="PIRSF006078">
    <property type="entry name" value="GlxK"/>
    <property type="match status" value="1"/>
</dbReference>
<keyword evidence="3 4" id="KW-0418">Kinase</keyword>
<keyword evidence="6" id="KW-1185">Reference proteome</keyword>
<dbReference type="InterPro" id="IPR018193">
    <property type="entry name" value="Glyc_kinase_flavodox-like_fold"/>
</dbReference>
<dbReference type="EMBL" id="JARMAB010000023">
    <property type="protein sequence ID" value="MED1204466.1"/>
    <property type="molecule type" value="Genomic_DNA"/>
</dbReference>
<dbReference type="NCBIfam" id="TIGR00045">
    <property type="entry name" value="glycerate kinase"/>
    <property type="match status" value="1"/>
</dbReference>
<evidence type="ECO:0000256" key="1">
    <source>
        <dbReference type="ARBA" id="ARBA00006284"/>
    </source>
</evidence>
<evidence type="ECO:0000256" key="4">
    <source>
        <dbReference type="PIRNR" id="PIRNR006078"/>
    </source>
</evidence>
<evidence type="ECO:0000256" key="2">
    <source>
        <dbReference type="ARBA" id="ARBA00022679"/>
    </source>
</evidence>
<name>A0ABU6MIH1_9BACI</name>
<dbReference type="InterPro" id="IPR036129">
    <property type="entry name" value="Glycerate_kinase_sf"/>
</dbReference>
<organism evidence="5 6">
    <name type="scientific">Heyndrickxia acidicola</name>
    <dbReference type="NCBI Taxonomy" id="209389"/>
    <lineage>
        <taxon>Bacteria</taxon>
        <taxon>Bacillati</taxon>
        <taxon>Bacillota</taxon>
        <taxon>Bacilli</taxon>
        <taxon>Bacillales</taxon>
        <taxon>Bacillaceae</taxon>
        <taxon>Heyndrickxia</taxon>
    </lineage>
</organism>
<evidence type="ECO:0000256" key="3">
    <source>
        <dbReference type="ARBA" id="ARBA00022777"/>
    </source>
</evidence>
<dbReference type="Proteomes" id="UP001341444">
    <property type="component" value="Unassembled WGS sequence"/>
</dbReference>
<accession>A0ABU6MIH1</accession>
<dbReference type="SUPFAM" id="SSF110738">
    <property type="entry name" value="Glycerate kinase I"/>
    <property type="match status" value="1"/>
</dbReference>
<protein>
    <submittedName>
        <fullName evidence="5">Glycerate kinase</fullName>
    </submittedName>
</protein>
<reference evidence="5 6" key="1">
    <citation type="submission" date="2023-03" db="EMBL/GenBank/DDBJ databases">
        <title>Bacillus Genome Sequencing.</title>
        <authorList>
            <person name="Dunlap C."/>
        </authorList>
    </citation>
    <scope>NUCLEOTIDE SEQUENCE [LARGE SCALE GENOMIC DNA]</scope>
    <source>
        <strain evidence="5 6">B-23453</strain>
    </source>
</reference>
<dbReference type="PANTHER" id="PTHR21599">
    <property type="entry name" value="GLYCERATE KINASE"/>
    <property type="match status" value="1"/>
</dbReference>
<proteinExistence type="inferred from homology"/>
<evidence type="ECO:0000313" key="6">
    <source>
        <dbReference type="Proteomes" id="UP001341444"/>
    </source>
</evidence>
<comment type="similarity">
    <text evidence="1 4">Belongs to the glycerate kinase type-1 family.</text>
</comment>
<comment type="caution">
    <text evidence="5">The sequence shown here is derived from an EMBL/GenBank/DDBJ whole genome shotgun (WGS) entry which is preliminary data.</text>
</comment>
<evidence type="ECO:0000313" key="5">
    <source>
        <dbReference type="EMBL" id="MED1204466.1"/>
    </source>
</evidence>
<keyword evidence="2 4" id="KW-0808">Transferase</keyword>
<dbReference type="InterPro" id="IPR018197">
    <property type="entry name" value="Glycerate_kinase_RE-like"/>
</dbReference>